<evidence type="ECO:0000256" key="10">
    <source>
        <dbReference type="SAM" id="Phobius"/>
    </source>
</evidence>
<dbReference type="SUPFAM" id="SSF103473">
    <property type="entry name" value="MFS general substrate transporter"/>
    <property type="match status" value="1"/>
</dbReference>
<dbReference type="EMBL" id="KV700138">
    <property type="protein sequence ID" value="OCF31073.1"/>
    <property type="molecule type" value="Genomic_DNA"/>
</dbReference>
<feature type="transmembrane region" description="Helical" evidence="10">
    <location>
        <begin position="21"/>
        <end position="39"/>
    </location>
</feature>
<feature type="transmembrane region" description="Helical" evidence="10">
    <location>
        <begin position="159"/>
        <end position="181"/>
    </location>
</feature>
<dbReference type="InterPro" id="IPR005828">
    <property type="entry name" value="MFS_sugar_transport-like"/>
</dbReference>
<protein>
    <submittedName>
        <fullName evidence="12">Solute carrier family 2</fullName>
    </submittedName>
</protein>
<keyword evidence="13" id="KW-1185">Reference proteome</keyword>
<feature type="transmembrane region" description="Helical" evidence="10">
    <location>
        <begin position="361"/>
        <end position="382"/>
    </location>
</feature>
<proteinExistence type="inferred from homology"/>
<dbReference type="InterPro" id="IPR050360">
    <property type="entry name" value="MFS_Sugar_Transporters"/>
</dbReference>
<comment type="similarity">
    <text evidence="2 8">Belongs to the major facilitator superfamily. Sugar transporter (TC 2.A.1.1) family.</text>
</comment>
<evidence type="ECO:0000313" key="12">
    <source>
        <dbReference type="EMBL" id="OCF31073.1"/>
    </source>
</evidence>
<evidence type="ECO:0000259" key="11">
    <source>
        <dbReference type="PROSITE" id="PS50850"/>
    </source>
</evidence>
<feature type="transmembrane region" description="Helical" evidence="10">
    <location>
        <begin position="73"/>
        <end position="91"/>
    </location>
</feature>
<dbReference type="PANTHER" id="PTHR48022">
    <property type="entry name" value="PLASTIDIC GLUCOSE TRANSPORTER 4"/>
    <property type="match status" value="1"/>
</dbReference>
<dbReference type="GO" id="GO:0016020">
    <property type="term" value="C:membrane"/>
    <property type="evidence" value="ECO:0007669"/>
    <property type="project" value="UniProtKB-SubCell"/>
</dbReference>
<keyword evidence="5 10" id="KW-1133">Transmembrane helix</keyword>
<evidence type="ECO:0000313" key="13">
    <source>
        <dbReference type="Proteomes" id="UP000092666"/>
    </source>
</evidence>
<feature type="transmembrane region" description="Helical" evidence="10">
    <location>
        <begin position="329"/>
        <end position="349"/>
    </location>
</feature>
<evidence type="ECO:0000256" key="8">
    <source>
        <dbReference type="RuleBase" id="RU003346"/>
    </source>
</evidence>
<dbReference type="Pfam" id="PF00083">
    <property type="entry name" value="Sugar_tr"/>
    <property type="match status" value="1"/>
</dbReference>
<evidence type="ECO:0000256" key="7">
    <source>
        <dbReference type="ARBA" id="ARBA00049119"/>
    </source>
</evidence>
<dbReference type="InterPro" id="IPR020846">
    <property type="entry name" value="MFS_dom"/>
</dbReference>
<evidence type="ECO:0000256" key="2">
    <source>
        <dbReference type="ARBA" id="ARBA00010992"/>
    </source>
</evidence>
<evidence type="ECO:0000256" key="9">
    <source>
        <dbReference type="SAM" id="MobiDB-lite"/>
    </source>
</evidence>
<dbReference type="PROSITE" id="PS00217">
    <property type="entry name" value="SUGAR_TRANSPORT_2"/>
    <property type="match status" value="1"/>
</dbReference>
<comment type="catalytic activity">
    <reaction evidence="7">
        <text>myo-inositol(out) + H(+)(out) = myo-inositol(in) + H(+)(in)</text>
        <dbReference type="Rhea" id="RHEA:60364"/>
        <dbReference type="ChEBI" id="CHEBI:15378"/>
        <dbReference type="ChEBI" id="CHEBI:17268"/>
    </reaction>
</comment>
<dbReference type="OrthoDB" id="508119at2759"/>
<feature type="transmembrane region" description="Helical" evidence="10">
    <location>
        <begin position="291"/>
        <end position="309"/>
    </location>
</feature>
<evidence type="ECO:0000256" key="4">
    <source>
        <dbReference type="ARBA" id="ARBA00022692"/>
    </source>
</evidence>
<reference evidence="12 13" key="1">
    <citation type="submission" date="2013-07" db="EMBL/GenBank/DDBJ databases">
        <title>The Genome Sequence of Cryptococcus heveanensis BCC8398.</title>
        <authorList>
            <consortium name="The Broad Institute Genome Sequencing Platform"/>
            <person name="Cuomo C."/>
            <person name="Litvintseva A."/>
            <person name="Chen Y."/>
            <person name="Heitman J."/>
            <person name="Sun S."/>
            <person name="Springer D."/>
            <person name="Dromer F."/>
            <person name="Young S.K."/>
            <person name="Zeng Q."/>
            <person name="Gargeya S."/>
            <person name="Fitzgerald M."/>
            <person name="Abouelleil A."/>
            <person name="Alvarado L."/>
            <person name="Berlin A.M."/>
            <person name="Chapman S.B."/>
            <person name="Dewar J."/>
            <person name="Goldberg J."/>
            <person name="Griggs A."/>
            <person name="Gujja S."/>
            <person name="Hansen M."/>
            <person name="Howarth C."/>
            <person name="Imamovic A."/>
            <person name="Larimer J."/>
            <person name="McCowan C."/>
            <person name="Murphy C."/>
            <person name="Pearson M."/>
            <person name="Priest M."/>
            <person name="Roberts A."/>
            <person name="Saif S."/>
            <person name="Shea T."/>
            <person name="Sykes S."/>
            <person name="Wortman J."/>
            <person name="Nusbaum C."/>
            <person name="Birren B."/>
        </authorList>
    </citation>
    <scope>NUCLEOTIDE SEQUENCE [LARGE SCALE GENOMIC DNA]</scope>
    <source>
        <strain evidence="12 13">BCC8398</strain>
    </source>
</reference>
<dbReference type="PRINTS" id="PR00171">
    <property type="entry name" value="SUGRTRNSPORT"/>
</dbReference>
<name>A0A1B9GJD1_9TREE</name>
<keyword evidence="3 8" id="KW-0813">Transport</keyword>
<feature type="region of interest" description="Disordered" evidence="9">
    <location>
        <begin position="507"/>
        <end position="528"/>
    </location>
</feature>
<feature type="domain" description="Major facilitator superfamily (MFS) profile" evidence="11">
    <location>
        <begin position="29"/>
        <end position="481"/>
    </location>
</feature>
<dbReference type="Gene3D" id="1.20.1250.20">
    <property type="entry name" value="MFS general substrate transporter like domains"/>
    <property type="match status" value="1"/>
</dbReference>
<evidence type="ECO:0000256" key="3">
    <source>
        <dbReference type="ARBA" id="ARBA00022448"/>
    </source>
</evidence>
<accession>A0A1B9GJD1</accession>
<dbReference type="InterPro" id="IPR036259">
    <property type="entry name" value="MFS_trans_sf"/>
</dbReference>
<keyword evidence="6 10" id="KW-0472">Membrane</keyword>
<dbReference type="InterPro" id="IPR003663">
    <property type="entry name" value="Sugar/inositol_transpt"/>
</dbReference>
<dbReference type="InterPro" id="IPR005829">
    <property type="entry name" value="Sugar_transporter_CS"/>
</dbReference>
<feature type="transmembrane region" description="Helical" evidence="10">
    <location>
        <begin position="427"/>
        <end position="447"/>
    </location>
</feature>
<organism evidence="12 13">
    <name type="scientific">Kwoniella heveanensis BCC8398</name>
    <dbReference type="NCBI Taxonomy" id="1296120"/>
    <lineage>
        <taxon>Eukaryota</taxon>
        <taxon>Fungi</taxon>
        <taxon>Dikarya</taxon>
        <taxon>Basidiomycota</taxon>
        <taxon>Agaricomycotina</taxon>
        <taxon>Tremellomycetes</taxon>
        <taxon>Tremellales</taxon>
        <taxon>Cryptococcaceae</taxon>
        <taxon>Kwoniella</taxon>
    </lineage>
</organism>
<gene>
    <name evidence="12" type="ORF">I316_07344</name>
</gene>
<evidence type="ECO:0000256" key="1">
    <source>
        <dbReference type="ARBA" id="ARBA00004141"/>
    </source>
</evidence>
<dbReference type="PROSITE" id="PS50850">
    <property type="entry name" value="MFS"/>
    <property type="match status" value="1"/>
</dbReference>
<feature type="transmembrane region" description="Helical" evidence="10">
    <location>
        <begin position="388"/>
        <end position="415"/>
    </location>
</feature>
<feature type="transmembrane region" description="Helical" evidence="10">
    <location>
        <begin position="459"/>
        <end position="478"/>
    </location>
</feature>
<reference evidence="13" key="2">
    <citation type="submission" date="2013-12" db="EMBL/GenBank/DDBJ databases">
        <title>Evolution of pathogenesis and genome organization in the Tremellales.</title>
        <authorList>
            <person name="Cuomo C."/>
            <person name="Litvintseva A."/>
            <person name="Heitman J."/>
            <person name="Chen Y."/>
            <person name="Sun S."/>
            <person name="Springer D."/>
            <person name="Dromer F."/>
            <person name="Young S."/>
            <person name="Zeng Q."/>
            <person name="Chapman S."/>
            <person name="Gujja S."/>
            <person name="Saif S."/>
            <person name="Birren B."/>
        </authorList>
    </citation>
    <scope>NUCLEOTIDE SEQUENCE [LARGE SCALE GENOMIC DNA]</scope>
    <source>
        <strain evidence="13">BCC8398</strain>
    </source>
</reference>
<dbReference type="Proteomes" id="UP000092666">
    <property type="component" value="Unassembled WGS sequence"/>
</dbReference>
<dbReference type="GO" id="GO:0005351">
    <property type="term" value="F:carbohydrate:proton symporter activity"/>
    <property type="evidence" value="ECO:0007669"/>
    <property type="project" value="TreeGrafter"/>
</dbReference>
<dbReference type="PANTHER" id="PTHR48022:SF23">
    <property type="entry name" value="MAJOR FACILITATOR SUPERFAMILY (MFS) PROFILE DOMAIN-CONTAINING PROTEIN"/>
    <property type="match status" value="1"/>
</dbReference>
<sequence length="544" mass="59435">MAGAIGSLINKKALADSPKEIFNPFVFLLAFVLSFSGGLHGANTSNISGILAMKDFIKTFGLSGYSAAAKSNISGWITSVIVLGGLIGALTSSPFNDRLGRKWTLFMNAAIYSVGTIIQLVASGNINQVIGGRAMQGFASGAGTVTGTLYLAEIAPKAIRGVLGAFFSTNIMLGVSLGYWVNYISILHIPSTSHWQWRFPILFQLYPGLILLLVLPFMPESPRWMVLRGNEGGALKALCRIRRLPEDHPYLLAEYNEIASSVNAEVEIVHSTSWVGLYQELKTDRTLLRRFILVLIVQLGFNFSGGNSITYYQTSILSTINVTTTDGAYLFSGIYGLMKVLAVLIYAFFCSERFGRRKMVLIGAAVNILCVLWIAIYLGVLAGHNKAAGWVAIAAVCIFAIGYGIGWAPVAFGLNGEVFPNRMRAKIMSLTIGLQYLANFCLTRFFPNMVASIGSFGPFAIFACVSSVIWIYIFFALPETKGVAIELMGPLFGRHWFQNGISKGPSNSVLEEQPEAPTPAEYDLDQKNDFEHIERDRNTRSQIV</sequence>
<feature type="transmembrane region" description="Helical" evidence="10">
    <location>
        <begin position="103"/>
        <end position="122"/>
    </location>
</feature>
<dbReference type="PROSITE" id="PS00216">
    <property type="entry name" value="SUGAR_TRANSPORT_1"/>
    <property type="match status" value="1"/>
</dbReference>
<keyword evidence="4 10" id="KW-0812">Transmembrane</keyword>
<feature type="transmembrane region" description="Helical" evidence="10">
    <location>
        <begin position="134"/>
        <end position="152"/>
    </location>
</feature>
<feature type="transmembrane region" description="Helical" evidence="10">
    <location>
        <begin position="201"/>
        <end position="218"/>
    </location>
</feature>
<dbReference type="NCBIfam" id="TIGR00879">
    <property type="entry name" value="SP"/>
    <property type="match status" value="1"/>
</dbReference>
<dbReference type="STRING" id="1296120.A0A1B9GJD1"/>
<evidence type="ECO:0000256" key="5">
    <source>
        <dbReference type="ARBA" id="ARBA00022989"/>
    </source>
</evidence>
<comment type="subcellular location">
    <subcellularLocation>
        <location evidence="1">Membrane</location>
        <topology evidence="1">Multi-pass membrane protein</topology>
    </subcellularLocation>
</comment>
<evidence type="ECO:0000256" key="6">
    <source>
        <dbReference type="ARBA" id="ARBA00023136"/>
    </source>
</evidence>
<dbReference type="AlphaFoldDB" id="A0A1B9GJD1"/>